<comment type="subcellular location">
    <subcellularLocation>
        <location evidence="1">Secreted</location>
        <location evidence="1">Extracellular space</location>
        <location evidence="1">Extracellular matrix</location>
    </subcellularLocation>
</comment>
<dbReference type="PANTHER" id="PTHR31118">
    <property type="entry name" value="CYCLASE-LIKE PROTEIN 2"/>
    <property type="match status" value="1"/>
</dbReference>
<dbReference type="GO" id="GO:0019441">
    <property type="term" value="P:L-tryptophan catabolic process to kynurenine"/>
    <property type="evidence" value="ECO:0007669"/>
    <property type="project" value="InterPro"/>
</dbReference>
<dbReference type="SUPFAM" id="SSF102198">
    <property type="entry name" value="Putative cyclase"/>
    <property type="match status" value="1"/>
</dbReference>
<name>A0AAV1RC46_9ROSI</name>
<comment type="caution">
    <text evidence="5">The sequence shown here is derived from an EMBL/GenBank/DDBJ whole genome shotgun (WGS) entry which is preliminary data.</text>
</comment>
<proteinExistence type="inferred from homology"/>
<evidence type="ECO:0000256" key="1">
    <source>
        <dbReference type="ARBA" id="ARBA00004498"/>
    </source>
</evidence>
<sequence>MRALQLLLLLCILLSPATLSLARDPVRVRREIRDREVYGNGRIFDITHEINPNMPTWDSKDGLGQFIWLVDSMKNGSDLNSSQFKLSTHTGTHIDAPGHVYEEYYEAGYNVNSLDLAVLNGPAMLVDVPRDSNITASCISCGYEVLEYSQGVRRVLFRTLNTDRKLMFKKEFDSSYVAFMEDGAKWLVENTDIKLIGVDYLSSAAYVNTIPPHLIFLKKREIILVEGLKLDNITAGHYNVHCLPLRMIDADGSPARCILIK</sequence>
<keyword evidence="3" id="KW-0272">Extracellular matrix</keyword>
<evidence type="ECO:0000313" key="6">
    <source>
        <dbReference type="Proteomes" id="UP001314170"/>
    </source>
</evidence>
<dbReference type="Gene3D" id="3.50.30.50">
    <property type="entry name" value="Putative cyclase"/>
    <property type="match status" value="1"/>
</dbReference>
<evidence type="ECO:0000256" key="4">
    <source>
        <dbReference type="SAM" id="SignalP"/>
    </source>
</evidence>
<dbReference type="Proteomes" id="UP001314170">
    <property type="component" value="Unassembled WGS sequence"/>
</dbReference>
<keyword evidence="6" id="KW-1185">Reference proteome</keyword>
<dbReference type="InterPro" id="IPR037175">
    <property type="entry name" value="KFase_sf"/>
</dbReference>
<keyword evidence="3" id="KW-0964">Secreted</keyword>
<dbReference type="Pfam" id="PF04199">
    <property type="entry name" value="Cyclase"/>
    <property type="match status" value="1"/>
</dbReference>
<dbReference type="GO" id="GO:0004061">
    <property type="term" value="F:arylformamidase activity"/>
    <property type="evidence" value="ECO:0007669"/>
    <property type="project" value="InterPro"/>
</dbReference>
<reference evidence="5 6" key="1">
    <citation type="submission" date="2024-01" db="EMBL/GenBank/DDBJ databases">
        <authorList>
            <person name="Waweru B."/>
        </authorList>
    </citation>
    <scope>NUCLEOTIDE SEQUENCE [LARGE SCALE GENOMIC DNA]</scope>
</reference>
<protein>
    <recommendedName>
        <fullName evidence="7">Cyclase</fullName>
    </recommendedName>
</protein>
<feature type="chain" id="PRO_5043909262" description="Cyclase" evidence="4">
    <location>
        <begin position="23"/>
        <end position="261"/>
    </location>
</feature>
<evidence type="ECO:0000313" key="5">
    <source>
        <dbReference type="EMBL" id="CAK7329951.1"/>
    </source>
</evidence>
<organism evidence="5 6">
    <name type="scientific">Dovyalis caffra</name>
    <dbReference type="NCBI Taxonomy" id="77055"/>
    <lineage>
        <taxon>Eukaryota</taxon>
        <taxon>Viridiplantae</taxon>
        <taxon>Streptophyta</taxon>
        <taxon>Embryophyta</taxon>
        <taxon>Tracheophyta</taxon>
        <taxon>Spermatophyta</taxon>
        <taxon>Magnoliopsida</taxon>
        <taxon>eudicotyledons</taxon>
        <taxon>Gunneridae</taxon>
        <taxon>Pentapetalae</taxon>
        <taxon>rosids</taxon>
        <taxon>fabids</taxon>
        <taxon>Malpighiales</taxon>
        <taxon>Salicaceae</taxon>
        <taxon>Flacourtieae</taxon>
        <taxon>Dovyalis</taxon>
    </lineage>
</organism>
<keyword evidence="4" id="KW-0732">Signal</keyword>
<dbReference type="AlphaFoldDB" id="A0AAV1RC46"/>
<feature type="signal peptide" evidence="4">
    <location>
        <begin position="1"/>
        <end position="22"/>
    </location>
</feature>
<dbReference type="PANTHER" id="PTHR31118:SF18">
    <property type="entry name" value="KYNURENINE FORMAMIDASE-LIKE ISOFORM X1"/>
    <property type="match status" value="1"/>
</dbReference>
<evidence type="ECO:0000256" key="3">
    <source>
        <dbReference type="ARBA" id="ARBA00022530"/>
    </source>
</evidence>
<evidence type="ECO:0000256" key="2">
    <source>
        <dbReference type="ARBA" id="ARBA00007865"/>
    </source>
</evidence>
<dbReference type="InterPro" id="IPR007325">
    <property type="entry name" value="KFase/CYL"/>
</dbReference>
<accession>A0AAV1RC46</accession>
<gene>
    <name evidence="5" type="ORF">DCAF_LOCUS7698</name>
</gene>
<evidence type="ECO:0008006" key="7">
    <source>
        <dbReference type="Google" id="ProtNLM"/>
    </source>
</evidence>
<dbReference type="EMBL" id="CAWUPB010000913">
    <property type="protein sequence ID" value="CAK7329951.1"/>
    <property type="molecule type" value="Genomic_DNA"/>
</dbReference>
<comment type="similarity">
    <text evidence="2">Belongs to the Cyclase 1 superfamily.</text>
</comment>